<sequence length="379" mass="41647">MISNLLRTGLLCAGLLSAALPVQADTVQNAIDWAQRQPGTQPQQAHAARKPLVIAHRGASGYVPEHTLAAYALAVLQGADYVEPDLVMTRDGQLVARHDNELGLTTDVAQRPEFAARKRTQTVDGVSLEGWFSEDFTLAELKTLRAIERIPQVRPGNTRFDGQFEIPTLQEIIDLVKSLQLSQQRVIGLYPETKHPTHFQQLGLAMEKPLLAVLKRNGYASAKAPVYIQSFEVENLKTLSRMTSIRLIQLLWTDGQPYDQQALGTDLSYAQMITPKGLKAIARYASGIGPEKGMVIPRDAAGNLTTPTSLVSDAHAARLKVHPYTFRAENAFLPADLRSGSDPTARGDIDAELRTFLATGIDGLFIDQPDIAVRLREQR</sequence>
<evidence type="ECO:0000313" key="10">
    <source>
        <dbReference type="Proteomes" id="UP001609932"/>
    </source>
</evidence>
<evidence type="ECO:0000256" key="1">
    <source>
        <dbReference type="ARBA" id="ARBA00007277"/>
    </source>
</evidence>
<keyword evidence="4" id="KW-0319">Glycerol metabolism</keyword>
<evidence type="ECO:0000256" key="7">
    <source>
        <dbReference type="SAM" id="SignalP"/>
    </source>
</evidence>
<evidence type="ECO:0000256" key="3">
    <source>
        <dbReference type="ARBA" id="ARBA00022729"/>
    </source>
</evidence>
<feature type="chain" id="PRO_5047228201" description="glycerophosphodiester phosphodiesterase" evidence="7">
    <location>
        <begin position="25"/>
        <end position="379"/>
    </location>
</feature>
<accession>A0ABW7MHV3</accession>
<feature type="signal peptide" evidence="7">
    <location>
        <begin position="1"/>
        <end position="24"/>
    </location>
</feature>
<proteinExistence type="inferred from homology"/>
<dbReference type="Gene3D" id="3.20.20.190">
    <property type="entry name" value="Phosphatidylinositol (PI) phosphodiesterase"/>
    <property type="match status" value="1"/>
</dbReference>
<evidence type="ECO:0000259" key="8">
    <source>
        <dbReference type="PROSITE" id="PS51704"/>
    </source>
</evidence>
<dbReference type="SUPFAM" id="SSF51695">
    <property type="entry name" value="PLC-like phosphodiesterases"/>
    <property type="match status" value="1"/>
</dbReference>
<feature type="domain" description="GP-PDE" evidence="8">
    <location>
        <begin position="51"/>
        <end position="376"/>
    </location>
</feature>
<dbReference type="InterPro" id="IPR030395">
    <property type="entry name" value="GP_PDE_dom"/>
</dbReference>
<dbReference type="RefSeq" id="WP_395273341.1">
    <property type="nucleotide sequence ID" value="NZ_JBHEGD010000002.1"/>
</dbReference>
<keyword evidence="10" id="KW-1185">Reference proteome</keyword>
<gene>
    <name evidence="9" type="ORF">ACEVAQ_16045</name>
</gene>
<organism evidence="9 10">
    <name type="scientific">Ectopseudomonas khazarica</name>
    <dbReference type="NCBI Taxonomy" id="2502979"/>
    <lineage>
        <taxon>Bacteria</taxon>
        <taxon>Pseudomonadati</taxon>
        <taxon>Pseudomonadota</taxon>
        <taxon>Gammaproteobacteria</taxon>
        <taxon>Pseudomonadales</taxon>
        <taxon>Pseudomonadaceae</taxon>
        <taxon>Ectopseudomonas</taxon>
    </lineage>
</organism>
<evidence type="ECO:0000313" key="9">
    <source>
        <dbReference type="EMBL" id="MFH6600219.1"/>
    </source>
</evidence>
<keyword evidence="3 7" id="KW-0732">Signal</keyword>
<reference evidence="9 10" key="1">
    <citation type="submission" date="2024-09" db="EMBL/GenBank/DDBJ databases">
        <title>Elucidation of the Bokeelamides from Bacteria Associated with Moon Snail Egg Collars.</title>
        <authorList>
            <person name="Campbell R."/>
            <person name="Piedl K."/>
            <person name="Mevers E."/>
        </authorList>
    </citation>
    <scope>NUCLEOTIDE SEQUENCE [LARGE SCALE GENOMIC DNA]</scope>
    <source>
        <strain evidence="9 10">EM133</strain>
    </source>
</reference>
<keyword evidence="5" id="KW-0378">Hydrolase</keyword>
<dbReference type="Proteomes" id="UP001609932">
    <property type="component" value="Unassembled WGS sequence"/>
</dbReference>
<name>A0ABW7MHV3_9GAMM</name>
<dbReference type="PROSITE" id="PS51704">
    <property type="entry name" value="GP_PDE"/>
    <property type="match status" value="1"/>
</dbReference>
<dbReference type="Pfam" id="PF03009">
    <property type="entry name" value="GDPD"/>
    <property type="match status" value="1"/>
</dbReference>
<evidence type="ECO:0000256" key="4">
    <source>
        <dbReference type="ARBA" id="ARBA00022798"/>
    </source>
</evidence>
<dbReference type="PANTHER" id="PTHR43620">
    <property type="entry name" value="GLYCEROPHOSPHORYL DIESTER PHOSPHODIESTERASE"/>
    <property type="match status" value="1"/>
</dbReference>
<dbReference type="InterPro" id="IPR017946">
    <property type="entry name" value="PLC-like_Pdiesterase_TIM-brl"/>
</dbReference>
<comment type="similarity">
    <text evidence="1">Belongs to the glycerophosphoryl diester phosphodiesterase family.</text>
</comment>
<comment type="catalytic activity">
    <reaction evidence="6">
        <text>a sn-glycero-3-phosphodiester + H2O = an alcohol + sn-glycerol 3-phosphate + H(+)</text>
        <dbReference type="Rhea" id="RHEA:12969"/>
        <dbReference type="ChEBI" id="CHEBI:15377"/>
        <dbReference type="ChEBI" id="CHEBI:15378"/>
        <dbReference type="ChEBI" id="CHEBI:30879"/>
        <dbReference type="ChEBI" id="CHEBI:57597"/>
        <dbReference type="ChEBI" id="CHEBI:83408"/>
        <dbReference type="EC" id="3.1.4.46"/>
    </reaction>
</comment>
<evidence type="ECO:0000256" key="6">
    <source>
        <dbReference type="ARBA" id="ARBA00047512"/>
    </source>
</evidence>
<evidence type="ECO:0000256" key="5">
    <source>
        <dbReference type="ARBA" id="ARBA00022801"/>
    </source>
</evidence>
<protein>
    <recommendedName>
        <fullName evidence="2">glycerophosphodiester phosphodiesterase</fullName>
        <ecNumber evidence="2">3.1.4.46</ecNumber>
    </recommendedName>
</protein>
<dbReference type="CDD" id="cd08602">
    <property type="entry name" value="GDPD_ScGlpQ1_like"/>
    <property type="match status" value="1"/>
</dbReference>
<dbReference type="EMBL" id="JBHEGD010000002">
    <property type="protein sequence ID" value="MFH6600219.1"/>
    <property type="molecule type" value="Genomic_DNA"/>
</dbReference>
<comment type="caution">
    <text evidence="9">The sequence shown here is derived from an EMBL/GenBank/DDBJ whole genome shotgun (WGS) entry which is preliminary data.</text>
</comment>
<dbReference type="PANTHER" id="PTHR43620:SF7">
    <property type="entry name" value="GLYCEROPHOSPHODIESTER PHOSPHODIESTERASE GDPD5-RELATED"/>
    <property type="match status" value="1"/>
</dbReference>
<dbReference type="EC" id="3.1.4.46" evidence="2"/>
<evidence type="ECO:0000256" key="2">
    <source>
        <dbReference type="ARBA" id="ARBA00012247"/>
    </source>
</evidence>